<comment type="caution">
    <text evidence="1">The sequence shown here is derived from an EMBL/GenBank/DDBJ whole genome shotgun (WGS) entry which is preliminary data.</text>
</comment>
<evidence type="ECO:0000313" key="2">
    <source>
        <dbReference type="Proteomes" id="UP001301958"/>
    </source>
</evidence>
<keyword evidence="2" id="KW-1185">Reference proteome</keyword>
<dbReference type="Proteomes" id="UP001301958">
    <property type="component" value="Unassembled WGS sequence"/>
</dbReference>
<dbReference type="EMBL" id="MU865605">
    <property type="protein sequence ID" value="KAK4220978.1"/>
    <property type="molecule type" value="Genomic_DNA"/>
</dbReference>
<evidence type="ECO:0000313" key="1">
    <source>
        <dbReference type="EMBL" id="KAK4220978.1"/>
    </source>
</evidence>
<gene>
    <name evidence="1" type="ORF">QBC38DRAFT_493012</name>
</gene>
<organism evidence="1 2">
    <name type="scientific">Podospora fimiseda</name>
    <dbReference type="NCBI Taxonomy" id="252190"/>
    <lineage>
        <taxon>Eukaryota</taxon>
        <taxon>Fungi</taxon>
        <taxon>Dikarya</taxon>
        <taxon>Ascomycota</taxon>
        <taxon>Pezizomycotina</taxon>
        <taxon>Sordariomycetes</taxon>
        <taxon>Sordariomycetidae</taxon>
        <taxon>Sordariales</taxon>
        <taxon>Podosporaceae</taxon>
        <taxon>Podospora</taxon>
    </lineage>
</organism>
<accession>A0AAN6YM94</accession>
<protein>
    <submittedName>
        <fullName evidence="1">Uncharacterized protein</fullName>
    </submittedName>
</protein>
<reference evidence="1" key="2">
    <citation type="submission" date="2023-05" db="EMBL/GenBank/DDBJ databases">
        <authorList>
            <consortium name="Lawrence Berkeley National Laboratory"/>
            <person name="Steindorff A."/>
            <person name="Hensen N."/>
            <person name="Bonometti L."/>
            <person name="Westerberg I."/>
            <person name="Brannstrom I.O."/>
            <person name="Guillou S."/>
            <person name="Cros-Aarteil S."/>
            <person name="Calhoun S."/>
            <person name="Haridas S."/>
            <person name="Kuo A."/>
            <person name="Mondo S."/>
            <person name="Pangilinan J."/>
            <person name="Riley R."/>
            <person name="Labutti K."/>
            <person name="Andreopoulos B."/>
            <person name="Lipzen A."/>
            <person name="Chen C."/>
            <person name="Yanf M."/>
            <person name="Daum C."/>
            <person name="Ng V."/>
            <person name="Clum A."/>
            <person name="Ohm R."/>
            <person name="Martin F."/>
            <person name="Silar P."/>
            <person name="Natvig D."/>
            <person name="Lalanne C."/>
            <person name="Gautier V."/>
            <person name="Ament-Velasquez S.L."/>
            <person name="Kruys A."/>
            <person name="Hutchinson M.I."/>
            <person name="Powell A.J."/>
            <person name="Barry K."/>
            <person name="Miller A.N."/>
            <person name="Grigoriev I.V."/>
            <person name="Debuchy R."/>
            <person name="Gladieux P."/>
            <person name="Thoren M.H."/>
            <person name="Johannesson H."/>
        </authorList>
    </citation>
    <scope>NUCLEOTIDE SEQUENCE</scope>
    <source>
        <strain evidence="1">CBS 990.96</strain>
    </source>
</reference>
<reference evidence="1" key="1">
    <citation type="journal article" date="2023" name="Mol. Phylogenet. Evol.">
        <title>Genome-scale phylogeny and comparative genomics of the fungal order Sordariales.</title>
        <authorList>
            <person name="Hensen N."/>
            <person name="Bonometti L."/>
            <person name="Westerberg I."/>
            <person name="Brannstrom I.O."/>
            <person name="Guillou S."/>
            <person name="Cros-Aarteil S."/>
            <person name="Calhoun S."/>
            <person name="Haridas S."/>
            <person name="Kuo A."/>
            <person name="Mondo S."/>
            <person name="Pangilinan J."/>
            <person name="Riley R."/>
            <person name="LaButti K."/>
            <person name="Andreopoulos B."/>
            <person name="Lipzen A."/>
            <person name="Chen C."/>
            <person name="Yan M."/>
            <person name="Daum C."/>
            <person name="Ng V."/>
            <person name="Clum A."/>
            <person name="Steindorff A."/>
            <person name="Ohm R.A."/>
            <person name="Martin F."/>
            <person name="Silar P."/>
            <person name="Natvig D.O."/>
            <person name="Lalanne C."/>
            <person name="Gautier V."/>
            <person name="Ament-Velasquez S.L."/>
            <person name="Kruys A."/>
            <person name="Hutchinson M.I."/>
            <person name="Powell A.J."/>
            <person name="Barry K."/>
            <person name="Miller A.N."/>
            <person name="Grigoriev I.V."/>
            <person name="Debuchy R."/>
            <person name="Gladieux P."/>
            <person name="Hiltunen Thoren M."/>
            <person name="Johannesson H."/>
        </authorList>
    </citation>
    <scope>NUCLEOTIDE SEQUENCE</scope>
    <source>
        <strain evidence="1">CBS 990.96</strain>
    </source>
</reference>
<name>A0AAN6YM94_9PEZI</name>
<dbReference type="AlphaFoldDB" id="A0AAN6YM94"/>
<sequence>MQTLYSVENKYPLAGKSLLHIFFPGDLREDEKKKWVDYEILAKEEIMQAGKIEG</sequence>
<proteinExistence type="predicted"/>